<dbReference type="Proteomes" id="UP000461880">
    <property type="component" value="Unassembled WGS sequence"/>
</dbReference>
<name>A0A7X2TFC5_9FIRM</name>
<dbReference type="AlphaFoldDB" id="A0A7X2TFC5"/>
<proteinExistence type="predicted"/>
<evidence type="ECO:0000313" key="2">
    <source>
        <dbReference type="Proteomes" id="UP000461880"/>
    </source>
</evidence>
<keyword evidence="2" id="KW-1185">Reference proteome</keyword>
<dbReference type="RefSeq" id="WP_154502460.1">
    <property type="nucleotide sequence ID" value="NZ_VUMN01000002.1"/>
</dbReference>
<organism evidence="1 2">
    <name type="scientific">Stecheria intestinalis</name>
    <dbReference type="NCBI Taxonomy" id="2606630"/>
    <lineage>
        <taxon>Bacteria</taxon>
        <taxon>Bacillati</taxon>
        <taxon>Bacillota</taxon>
        <taxon>Erysipelotrichia</taxon>
        <taxon>Erysipelotrichales</taxon>
        <taxon>Erysipelotrichaceae</taxon>
        <taxon>Stecheria</taxon>
    </lineage>
</organism>
<sequence>MTEKWTKARCERELKNPANWEIDFAERYIVESSFEFYSLRFVKSVIKRSNSDWCRNSRGAYLPVAMHGYEYDERDLFVVMHGEDDTTALTRIGKADAVEMMMDALKKEGLSV</sequence>
<evidence type="ECO:0000313" key="1">
    <source>
        <dbReference type="EMBL" id="MSS57618.1"/>
    </source>
</evidence>
<reference evidence="1 2" key="1">
    <citation type="submission" date="2019-08" db="EMBL/GenBank/DDBJ databases">
        <title>In-depth cultivation of the pig gut microbiome towards novel bacterial diversity and tailored functional studies.</title>
        <authorList>
            <person name="Wylensek D."/>
            <person name="Hitch T.C.A."/>
            <person name="Clavel T."/>
        </authorList>
    </citation>
    <scope>NUCLEOTIDE SEQUENCE [LARGE SCALE GENOMIC DNA]</scope>
    <source>
        <strain evidence="1 2">Oil+RF-744-GAM-WT-6</strain>
    </source>
</reference>
<dbReference type="EMBL" id="VUMN01000002">
    <property type="protein sequence ID" value="MSS57618.1"/>
    <property type="molecule type" value="Genomic_DNA"/>
</dbReference>
<protein>
    <submittedName>
        <fullName evidence="1">Uncharacterized protein</fullName>
    </submittedName>
</protein>
<comment type="caution">
    <text evidence="1">The sequence shown here is derived from an EMBL/GenBank/DDBJ whole genome shotgun (WGS) entry which is preliminary data.</text>
</comment>
<gene>
    <name evidence="1" type="ORF">FYJ51_01670</name>
</gene>
<accession>A0A7X2TFC5</accession>